<organism evidence="1 2">
    <name type="scientific">Pseudalkalibacillus berkeleyi</name>
    <dbReference type="NCBI Taxonomy" id="1069813"/>
    <lineage>
        <taxon>Bacteria</taxon>
        <taxon>Bacillati</taxon>
        <taxon>Bacillota</taxon>
        <taxon>Bacilli</taxon>
        <taxon>Bacillales</taxon>
        <taxon>Fictibacillaceae</taxon>
        <taxon>Pseudalkalibacillus</taxon>
    </lineage>
</organism>
<evidence type="ECO:0000313" key="2">
    <source>
        <dbReference type="Proteomes" id="UP001649381"/>
    </source>
</evidence>
<proteinExistence type="predicted"/>
<comment type="caution">
    <text evidence="1">The sequence shown here is derived from an EMBL/GenBank/DDBJ whole genome shotgun (WGS) entry which is preliminary data.</text>
</comment>
<dbReference type="Proteomes" id="UP001649381">
    <property type="component" value="Unassembled WGS sequence"/>
</dbReference>
<name>A0ABS9H1H0_9BACL</name>
<reference evidence="1 2" key="1">
    <citation type="submission" date="2022-01" db="EMBL/GenBank/DDBJ databases">
        <title>Alkalihalobacillus sp. EGI L200015, a novel bacterium isolated from a salt lake sediment.</title>
        <authorList>
            <person name="Gao L."/>
            <person name="Fang B.-Z."/>
            <person name="Li W.-J."/>
        </authorList>
    </citation>
    <scope>NUCLEOTIDE SEQUENCE [LARGE SCALE GENOMIC DNA]</scope>
    <source>
        <strain evidence="1 2">KCTC 12718</strain>
    </source>
</reference>
<evidence type="ECO:0000313" key="1">
    <source>
        <dbReference type="EMBL" id="MCF6137500.1"/>
    </source>
</evidence>
<accession>A0ABS9H1H0</accession>
<sequence>MYNHKEGIPYSQDPTFENVKNEDKLNDSVMDYQNGSVSSKRSNYDYSMVIPLDQVPYRPHDE</sequence>
<keyword evidence="2" id="KW-1185">Reference proteome</keyword>
<protein>
    <submittedName>
        <fullName evidence="1">Uncharacterized protein</fullName>
    </submittedName>
</protein>
<dbReference type="RefSeq" id="WP_236333153.1">
    <property type="nucleotide sequence ID" value="NZ_JAKIJS010000001.1"/>
</dbReference>
<gene>
    <name evidence="1" type="ORF">L2716_07145</name>
</gene>
<dbReference type="EMBL" id="JAKIJS010000001">
    <property type="protein sequence ID" value="MCF6137500.1"/>
    <property type="molecule type" value="Genomic_DNA"/>
</dbReference>